<proteinExistence type="predicted"/>
<accession>A0A6S6WNX0</accession>
<evidence type="ECO:0000313" key="2">
    <source>
        <dbReference type="Proteomes" id="UP000481517"/>
    </source>
</evidence>
<organism evidence="1 2">
    <name type="scientific">Pseudidiomarina piscicola</name>
    <dbReference type="NCBI Taxonomy" id="2614830"/>
    <lineage>
        <taxon>Bacteria</taxon>
        <taxon>Pseudomonadati</taxon>
        <taxon>Pseudomonadota</taxon>
        <taxon>Gammaproteobacteria</taxon>
        <taxon>Alteromonadales</taxon>
        <taxon>Idiomarinaceae</taxon>
        <taxon>Pseudidiomarina</taxon>
    </lineage>
</organism>
<gene>
    <name evidence="1" type="ORF">PSI9734_01301</name>
</gene>
<dbReference type="Proteomes" id="UP000481517">
    <property type="component" value="Unassembled WGS sequence"/>
</dbReference>
<name>A0A6S6WNX0_9GAMM</name>
<keyword evidence="2" id="KW-1185">Reference proteome</keyword>
<protein>
    <submittedName>
        <fullName evidence="1">Uncharacterized protein</fullName>
    </submittedName>
</protein>
<dbReference type="AlphaFoldDB" id="A0A6S6WNX0"/>
<dbReference type="EMBL" id="CADCXY010000002">
    <property type="protein sequence ID" value="CAB0150862.1"/>
    <property type="molecule type" value="Genomic_DNA"/>
</dbReference>
<reference evidence="1 2" key="1">
    <citation type="submission" date="2020-02" db="EMBL/GenBank/DDBJ databases">
        <authorList>
            <person name="Rodrigo-Torres L."/>
            <person name="Arahal R. D."/>
            <person name="Lucena T."/>
        </authorList>
    </citation>
    <scope>NUCLEOTIDE SEQUENCE [LARGE SCALE GENOMIC DNA]</scope>
    <source>
        <strain evidence="1 2">CECT 9734</strain>
    </source>
</reference>
<sequence>MFPVSHFSQVLNGESAFGSTETCKYLDFFRKFQHSESAPKNLQGTVFKRKQIFCIGK</sequence>
<evidence type="ECO:0000313" key="1">
    <source>
        <dbReference type="EMBL" id="CAB0150862.1"/>
    </source>
</evidence>